<evidence type="ECO:0008006" key="4">
    <source>
        <dbReference type="Google" id="ProtNLM"/>
    </source>
</evidence>
<evidence type="ECO:0000256" key="1">
    <source>
        <dbReference type="SAM" id="SignalP"/>
    </source>
</evidence>
<dbReference type="OrthoDB" id="3541237at2"/>
<gene>
    <name evidence="2" type="ORF">E1261_39520</name>
</gene>
<reference evidence="2 3" key="1">
    <citation type="submission" date="2019-03" db="EMBL/GenBank/DDBJ databases">
        <title>Draft genome sequences of novel Actinobacteria.</title>
        <authorList>
            <person name="Sahin N."/>
            <person name="Ay H."/>
            <person name="Saygin H."/>
        </authorList>
    </citation>
    <scope>NUCLEOTIDE SEQUENCE [LARGE SCALE GENOMIC DNA]</scope>
    <source>
        <strain evidence="2 3">JCM 30547</strain>
    </source>
</reference>
<protein>
    <recommendedName>
        <fullName evidence="4">Peptidase M23</fullName>
    </recommendedName>
</protein>
<organism evidence="2 3">
    <name type="scientific">Kribbella albertanoniae</name>
    <dbReference type="NCBI Taxonomy" id="1266829"/>
    <lineage>
        <taxon>Bacteria</taxon>
        <taxon>Bacillati</taxon>
        <taxon>Actinomycetota</taxon>
        <taxon>Actinomycetes</taxon>
        <taxon>Propionibacteriales</taxon>
        <taxon>Kribbellaceae</taxon>
        <taxon>Kribbella</taxon>
    </lineage>
</organism>
<accession>A0A4R4P2L1</accession>
<sequence>MATAAALVAVLPLTAQALPTVAVGPNVTPARFAAEVRTAGLSADEQKELQRAVNAELAKRGGHQIAANKILWADGGAATTIPYPNERKARALGASMGIQGDPATCSYGNFCVYANVGYNGARTDFYNCRVYSYYDDFWSYVNNQSDRAAALMYWDQPGGGPDVTPQAWHAQYTWQGLNYSGIKPC</sequence>
<evidence type="ECO:0000313" key="2">
    <source>
        <dbReference type="EMBL" id="TDC16119.1"/>
    </source>
</evidence>
<keyword evidence="1" id="KW-0732">Signal</keyword>
<comment type="caution">
    <text evidence="2">The sequence shown here is derived from an EMBL/GenBank/DDBJ whole genome shotgun (WGS) entry which is preliminary data.</text>
</comment>
<proteinExistence type="predicted"/>
<name>A0A4R4P2L1_9ACTN</name>
<dbReference type="EMBL" id="SMKA01000321">
    <property type="protein sequence ID" value="TDC16119.1"/>
    <property type="molecule type" value="Genomic_DNA"/>
</dbReference>
<dbReference type="AlphaFoldDB" id="A0A4R4P2L1"/>
<dbReference type="Proteomes" id="UP000295075">
    <property type="component" value="Unassembled WGS sequence"/>
</dbReference>
<evidence type="ECO:0000313" key="3">
    <source>
        <dbReference type="Proteomes" id="UP000295075"/>
    </source>
</evidence>
<keyword evidence="3" id="KW-1185">Reference proteome</keyword>
<dbReference type="RefSeq" id="WP_132414882.1">
    <property type="nucleotide sequence ID" value="NZ_SMKA01000321.1"/>
</dbReference>
<feature type="signal peptide" evidence="1">
    <location>
        <begin position="1"/>
        <end position="17"/>
    </location>
</feature>
<feature type="chain" id="PRO_5020361604" description="Peptidase M23" evidence="1">
    <location>
        <begin position="18"/>
        <end position="185"/>
    </location>
</feature>